<evidence type="ECO:0000313" key="3">
    <source>
        <dbReference type="Proteomes" id="UP000242949"/>
    </source>
</evidence>
<feature type="transmembrane region" description="Helical" evidence="1">
    <location>
        <begin position="247"/>
        <end position="275"/>
    </location>
</feature>
<keyword evidence="3" id="KW-1185">Reference proteome</keyword>
<feature type="transmembrane region" description="Helical" evidence="1">
    <location>
        <begin position="203"/>
        <end position="227"/>
    </location>
</feature>
<evidence type="ECO:0000256" key="1">
    <source>
        <dbReference type="SAM" id="Phobius"/>
    </source>
</evidence>
<feature type="transmembrane region" description="Helical" evidence="1">
    <location>
        <begin position="12"/>
        <end position="29"/>
    </location>
</feature>
<accession>A0A1G6GMM1</accession>
<keyword evidence="1" id="KW-0472">Membrane</keyword>
<sequence length="372" mass="40766">MRFLHKKWRGASIVAVSFIVIFTGLLVFTQHNQSFYEDPIAEVKETTVVDEAEQTIDGEAVDTVYTQEIEAILKNGEHIGETITLINDYADSGVYHPEFTEGDQLFVTYDQTDNELTGDVIHVKRDHQLVWLSGLFLLVLIAVGKRRGVLAGVSLMVNILIISYALDVYIATQNISLLVIMSVAVVLMTAFSLLLISGFTYQTYAAITATILGTFSLMAITLSVLLLTDYQGLRFEEMDFLTRPPQAVFMAGVLIGALGAVMDVAVTIASTLFSLADKNRNISNRDLKQSGLEVGKDIMGTMTNILFFAYVSGAIPALLVYFSNGAPLGFTLSMNLSLELTRALAGGIGIVLTIPISLYTTIYFINRKRVSV</sequence>
<feature type="transmembrane region" description="Helical" evidence="1">
    <location>
        <begin position="305"/>
        <end position="323"/>
    </location>
</feature>
<dbReference type="Pfam" id="PF07907">
    <property type="entry name" value="YibE_F"/>
    <property type="match status" value="1"/>
</dbReference>
<protein>
    <submittedName>
        <fullName evidence="2">Uncharacterized membrane protein</fullName>
    </submittedName>
</protein>
<feature type="transmembrane region" description="Helical" evidence="1">
    <location>
        <begin position="343"/>
        <end position="365"/>
    </location>
</feature>
<feature type="transmembrane region" description="Helical" evidence="1">
    <location>
        <begin position="149"/>
        <end position="171"/>
    </location>
</feature>
<keyword evidence="1" id="KW-0812">Transmembrane</keyword>
<dbReference type="PANTHER" id="PTHR41771:SF1">
    <property type="entry name" value="MEMBRANE PROTEIN"/>
    <property type="match status" value="1"/>
</dbReference>
<gene>
    <name evidence="2" type="ORF">SAMN05421734_101288</name>
</gene>
<dbReference type="STRING" id="1612202.SAMN05421734_101288"/>
<feature type="transmembrane region" description="Helical" evidence="1">
    <location>
        <begin position="177"/>
        <end position="196"/>
    </location>
</feature>
<dbReference type="InterPro" id="IPR012507">
    <property type="entry name" value="YibE_F"/>
</dbReference>
<dbReference type="PANTHER" id="PTHR41771">
    <property type="entry name" value="MEMBRANE PROTEIN-RELATED"/>
    <property type="match status" value="1"/>
</dbReference>
<proteinExistence type="predicted"/>
<dbReference type="EMBL" id="FMYI01000001">
    <property type="protein sequence ID" value="SDB83217.1"/>
    <property type="molecule type" value="Genomic_DNA"/>
</dbReference>
<evidence type="ECO:0000313" key="2">
    <source>
        <dbReference type="EMBL" id="SDB83217.1"/>
    </source>
</evidence>
<dbReference type="RefSeq" id="WP_090792185.1">
    <property type="nucleotide sequence ID" value="NZ_FMYI01000001.1"/>
</dbReference>
<feature type="transmembrane region" description="Helical" evidence="1">
    <location>
        <begin position="128"/>
        <end position="144"/>
    </location>
</feature>
<dbReference type="OrthoDB" id="5753718at2"/>
<dbReference type="Proteomes" id="UP000242949">
    <property type="component" value="Unassembled WGS sequence"/>
</dbReference>
<dbReference type="AlphaFoldDB" id="A0A1G6GMM1"/>
<keyword evidence="1" id="KW-1133">Transmembrane helix</keyword>
<name>A0A1G6GMM1_9BACI</name>
<organism evidence="2 3">
    <name type="scientific">Pelagirhabdus alkalitolerans</name>
    <dbReference type="NCBI Taxonomy" id="1612202"/>
    <lineage>
        <taxon>Bacteria</taxon>
        <taxon>Bacillati</taxon>
        <taxon>Bacillota</taxon>
        <taxon>Bacilli</taxon>
        <taxon>Bacillales</taxon>
        <taxon>Bacillaceae</taxon>
        <taxon>Pelagirhabdus</taxon>
    </lineage>
</organism>
<reference evidence="3" key="1">
    <citation type="submission" date="2016-09" db="EMBL/GenBank/DDBJ databases">
        <authorList>
            <person name="Varghese N."/>
            <person name="Submissions S."/>
        </authorList>
    </citation>
    <scope>NUCLEOTIDE SEQUENCE [LARGE SCALE GENOMIC DNA]</scope>
    <source>
        <strain evidence="3">S5</strain>
    </source>
</reference>